<organism evidence="2 3">
    <name type="scientific">Roseofilum reptotaenium AO1-A</name>
    <dbReference type="NCBI Taxonomy" id="1925591"/>
    <lineage>
        <taxon>Bacteria</taxon>
        <taxon>Bacillati</taxon>
        <taxon>Cyanobacteriota</taxon>
        <taxon>Cyanophyceae</taxon>
        <taxon>Desertifilales</taxon>
        <taxon>Desertifilaceae</taxon>
        <taxon>Roseofilum</taxon>
    </lineage>
</organism>
<keyword evidence="3" id="KW-1185">Reference proteome</keyword>
<evidence type="ECO:0000313" key="2">
    <source>
        <dbReference type="EMBL" id="OJJ24182.1"/>
    </source>
</evidence>
<proteinExistence type="predicted"/>
<dbReference type="NCBIfam" id="NF033540">
    <property type="entry name" value="transpos_IS701"/>
    <property type="match status" value="1"/>
</dbReference>
<dbReference type="InterPro" id="IPR038721">
    <property type="entry name" value="IS701-like_DDE_dom"/>
</dbReference>
<dbReference type="InterPro" id="IPR039365">
    <property type="entry name" value="IS701-like"/>
</dbReference>
<protein>
    <submittedName>
        <fullName evidence="2">IS701 family transposase</fullName>
    </submittedName>
</protein>
<name>A0A1L9QNF9_9CYAN</name>
<reference evidence="2" key="1">
    <citation type="submission" date="2016-10" db="EMBL/GenBank/DDBJ databases">
        <title>CRISPR-Cas defence system in Roseofilum reptotaenium: evidence of a bacteriophage-cyanobacterium arms race in the coral black band disease.</title>
        <authorList>
            <person name="Buerger P."/>
            <person name="Wood-Charlson E.M."/>
            <person name="Weynberg K.D."/>
            <person name="Willis B."/>
            <person name="Van Oppen M.J."/>
        </authorList>
    </citation>
    <scope>NUCLEOTIDE SEQUENCE [LARGE SCALE GENOMIC DNA]</scope>
    <source>
        <strain evidence="2">AO1-A</strain>
    </source>
</reference>
<feature type="domain" description="Transposase IS701-like DDE" evidence="1">
    <location>
        <begin position="46"/>
        <end position="240"/>
    </location>
</feature>
<dbReference type="AlphaFoldDB" id="A0A1L9QNF9"/>
<dbReference type="Pfam" id="PF13546">
    <property type="entry name" value="DDE_5"/>
    <property type="match status" value="1"/>
</dbReference>
<accession>A0A1L9QNF9</accession>
<comment type="caution">
    <text evidence="2">The sequence shown here is derived from an EMBL/GenBank/DDBJ whole genome shotgun (WGS) entry which is preliminary data.</text>
</comment>
<sequence length="414" mass="48063">MDVELQILKHLPRSPEKTAAVVDQYCESYKEIFGEVRSYEYFKYLHIGIISPIKKKSFPEIAKAVGINSPQSLHHFIANSPWSVGELRNLRLRKTREALKDDKITVIIDEIGDKKKGKKTDYVARQYLGSVGKIDRGIVAVNAYGVYKNITFPLLCKVFKPQGTLKEGDIYRSKLEIASQMIDELRNYGLNIELVLADICPREGGTFVSKLEDYNLCYLLFMRSDRAALIPSHEKVRENKWYKFSRFLGDPTAEKRYVREIIFDRRRAQTYWQLTTDISTLPENSTFWMITNIQETRNQMKKSISNLYSLTNWSEYGFRKCTQELGWADYRLTQYVQIEKWWEMILSAYLMISLNSQPFLSLKSLALQNAESSKAQMDDSEASQSHHSGEWKSVLNTLRLLIQPILQGDQTAQR</sequence>
<evidence type="ECO:0000259" key="1">
    <source>
        <dbReference type="Pfam" id="PF13546"/>
    </source>
</evidence>
<evidence type="ECO:0000313" key="3">
    <source>
        <dbReference type="Proteomes" id="UP000183940"/>
    </source>
</evidence>
<dbReference type="STRING" id="1925591.BI308_18110"/>
<dbReference type="PANTHER" id="PTHR33627">
    <property type="entry name" value="TRANSPOSASE"/>
    <property type="match status" value="1"/>
</dbReference>
<dbReference type="Proteomes" id="UP000183940">
    <property type="component" value="Unassembled WGS sequence"/>
</dbReference>
<gene>
    <name evidence="2" type="ORF">BI308_18110</name>
</gene>
<dbReference type="PANTHER" id="PTHR33627:SF1">
    <property type="entry name" value="TRANSPOSASE"/>
    <property type="match status" value="1"/>
</dbReference>
<dbReference type="EMBL" id="MLAW01000036">
    <property type="protein sequence ID" value="OJJ24182.1"/>
    <property type="molecule type" value="Genomic_DNA"/>
</dbReference>